<evidence type="ECO:0000256" key="2">
    <source>
        <dbReference type="SAM" id="Phobius"/>
    </source>
</evidence>
<dbReference type="Pfam" id="PF05569">
    <property type="entry name" value="Peptidase_M56"/>
    <property type="match status" value="1"/>
</dbReference>
<dbReference type="InterPro" id="IPR052173">
    <property type="entry name" value="Beta-lactam_resp_regulator"/>
</dbReference>
<reference evidence="5 6" key="1">
    <citation type="submission" date="2019-02" db="EMBL/GenBank/DDBJ databases">
        <title>Deep-cultivation of Planctomycetes and their phenomic and genomic characterization uncovers novel biology.</title>
        <authorList>
            <person name="Wiegand S."/>
            <person name="Jogler M."/>
            <person name="Boedeker C."/>
            <person name="Pinto D."/>
            <person name="Vollmers J."/>
            <person name="Rivas-Marin E."/>
            <person name="Kohn T."/>
            <person name="Peeters S.H."/>
            <person name="Heuer A."/>
            <person name="Rast P."/>
            <person name="Oberbeckmann S."/>
            <person name="Bunk B."/>
            <person name="Jeske O."/>
            <person name="Meyerdierks A."/>
            <person name="Storesund J.E."/>
            <person name="Kallscheuer N."/>
            <person name="Luecker S."/>
            <person name="Lage O.M."/>
            <person name="Pohl T."/>
            <person name="Merkel B.J."/>
            <person name="Hornburger P."/>
            <person name="Mueller R.-W."/>
            <person name="Bruemmer F."/>
            <person name="Labrenz M."/>
            <person name="Spormann A.M."/>
            <person name="Op den Camp H."/>
            <person name="Overmann J."/>
            <person name="Amann R."/>
            <person name="Jetten M.S.M."/>
            <person name="Mascher T."/>
            <person name="Medema M.H."/>
            <person name="Devos D.P."/>
            <person name="Kaster A.-K."/>
            <person name="Ovreas L."/>
            <person name="Rohde M."/>
            <person name="Galperin M.Y."/>
            <person name="Jogler C."/>
        </authorList>
    </citation>
    <scope>NUCLEOTIDE SEQUENCE [LARGE SCALE GENOMIC DNA]</scope>
    <source>
        <strain evidence="5 6">Pan161</strain>
    </source>
</reference>
<keyword evidence="2" id="KW-1133">Transmembrane helix</keyword>
<keyword evidence="2" id="KW-0812">Transmembrane</keyword>
<evidence type="ECO:0000313" key="6">
    <source>
        <dbReference type="Proteomes" id="UP000316855"/>
    </source>
</evidence>
<evidence type="ECO:0000259" key="3">
    <source>
        <dbReference type="Pfam" id="PF00263"/>
    </source>
</evidence>
<comment type="similarity">
    <text evidence="1">Belongs to the bacterial secretin family.</text>
</comment>
<dbReference type="GO" id="GO:0009306">
    <property type="term" value="P:protein secretion"/>
    <property type="evidence" value="ECO:0007669"/>
    <property type="project" value="InterPro"/>
</dbReference>
<feature type="domain" description="Type II/III secretion system secretin-like" evidence="3">
    <location>
        <begin position="603"/>
        <end position="726"/>
    </location>
</feature>
<evidence type="ECO:0000259" key="4">
    <source>
        <dbReference type="Pfam" id="PF05569"/>
    </source>
</evidence>
<dbReference type="Pfam" id="PF00263">
    <property type="entry name" value="Secretin"/>
    <property type="match status" value="1"/>
</dbReference>
<dbReference type="PANTHER" id="PTHR34978">
    <property type="entry name" value="POSSIBLE SENSOR-TRANSDUCER PROTEIN BLAR"/>
    <property type="match status" value="1"/>
</dbReference>
<evidence type="ECO:0000313" key="5">
    <source>
        <dbReference type="EMBL" id="QDT93717.1"/>
    </source>
</evidence>
<feature type="transmembrane region" description="Helical" evidence="2">
    <location>
        <begin position="154"/>
        <end position="176"/>
    </location>
</feature>
<dbReference type="CDD" id="cd07341">
    <property type="entry name" value="M56_BlaR1_MecR1_like"/>
    <property type="match status" value="1"/>
</dbReference>
<dbReference type="Proteomes" id="UP000316855">
    <property type="component" value="Chromosome"/>
</dbReference>
<dbReference type="OrthoDB" id="219918at2"/>
<sequence length="767" mass="86883">MNGFLLALDLYVEITDKILELLIIPTITAGLLAALVLLVNLFARKWLTAGQMGLLWALVLIRLAVPYGFAPESSYSLTSLLVEFIEESTPAEPPRDIYSPEPLPEPWPVRDANSTSPAFANATHMNDIQFLEPKTSEVSFTETLQEYLITFLEWFLRILPPLWFVGAVFILIRMLVTHWRFARIINRLPVSTDQRLLQLWNTCCEQIHFRRAVPVIVCDEISQPSVMGALRPKLLLPTDLTELSDSQLQLIMLHELAHLKRRDLWVNWCLFGLKLLHWWNPLYWLAATRFGSLREQSRDAMVLCWQEQQDRNNTQNDSAREYSELLLTLAQRPNTGSRWRVSLPVSMLGFLKNPLRKRSLTNRLKALRSATTRVHPIQTTTVTIVIALFTATGLSDVKDSTTPANQQMQIQNELQHNWFAELPTLSPHDDESLEPLDLRIYQVKKVIDRISEERSLSEEQAYGYLMTHVKFLLEIQNRKYQTGEKPLKQALADYDEQNRLVVNAPDSLHEELSRQLRAWEQSGCGQITFASILMETASDVAAQTGINWTGLAGFQNTTAAPHQPHLDKTNPRPVVQASAAVEEYFPISVAVINEQQEFKLIQAAQSDERSHCAFNPKVTLFNGQKGSIVNQVQRPFVIGVHKAESGELKPELKVIAEGMTLELRPILTADHTAVRLEVLVKQSEISRVKTLETQVSGKKINFQVPSVEQRRISVAADLSGKHSLLISLPPTLHSKRFQYLLMKAEILGHPDLPATLVHPNPSGQPAE</sequence>
<dbReference type="InterPro" id="IPR004846">
    <property type="entry name" value="T2SS/T3SS_dom"/>
</dbReference>
<evidence type="ECO:0000256" key="1">
    <source>
        <dbReference type="RuleBase" id="RU004003"/>
    </source>
</evidence>
<organism evidence="5 6">
    <name type="scientific">Gimesia algae</name>
    <dbReference type="NCBI Taxonomy" id="2527971"/>
    <lineage>
        <taxon>Bacteria</taxon>
        <taxon>Pseudomonadati</taxon>
        <taxon>Planctomycetota</taxon>
        <taxon>Planctomycetia</taxon>
        <taxon>Planctomycetales</taxon>
        <taxon>Planctomycetaceae</taxon>
        <taxon>Gimesia</taxon>
    </lineage>
</organism>
<dbReference type="PANTHER" id="PTHR34978:SF3">
    <property type="entry name" value="SLR0241 PROTEIN"/>
    <property type="match status" value="1"/>
</dbReference>
<dbReference type="Gene3D" id="3.30.2010.10">
    <property type="entry name" value="Metalloproteases ('zincins'), catalytic domain"/>
    <property type="match status" value="1"/>
</dbReference>
<dbReference type="AlphaFoldDB" id="A0A517VL44"/>
<dbReference type="KEGG" id="gax:Pan161_54000"/>
<name>A0A517VL44_9PLAN</name>
<feature type="transmembrane region" description="Helical" evidence="2">
    <location>
        <begin position="18"/>
        <end position="41"/>
    </location>
</feature>
<feature type="transmembrane region" description="Helical" evidence="2">
    <location>
        <begin position="53"/>
        <end position="70"/>
    </location>
</feature>
<keyword evidence="6" id="KW-1185">Reference proteome</keyword>
<feature type="domain" description="Peptidase M56" evidence="4">
    <location>
        <begin position="26"/>
        <end position="335"/>
    </location>
</feature>
<protein>
    <submittedName>
        <fullName evidence="5">Regulatory protein BlaR1</fullName>
    </submittedName>
</protein>
<dbReference type="InterPro" id="IPR008756">
    <property type="entry name" value="Peptidase_M56"/>
</dbReference>
<gene>
    <name evidence="5" type="primary">blaR1_16</name>
    <name evidence="5" type="ORF">Pan161_54000</name>
</gene>
<accession>A0A517VL44</accession>
<dbReference type="RefSeq" id="WP_145231692.1">
    <property type="nucleotide sequence ID" value="NZ_CP036343.1"/>
</dbReference>
<proteinExistence type="inferred from homology"/>
<keyword evidence="2" id="KW-0472">Membrane</keyword>
<dbReference type="EMBL" id="CP036343">
    <property type="protein sequence ID" value="QDT93717.1"/>
    <property type="molecule type" value="Genomic_DNA"/>
</dbReference>
<feature type="transmembrane region" description="Helical" evidence="2">
    <location>
        <begin position="264"/>
        <end position="286"/>
    </location>
</feature>